<keyword evidence="2" id="KW-1185">Reference proteome</keyword>
<sequence length="60" mass="6827">MPDFDPDRYTCGTIGLLHARHGAAPRLHQRNGRLEFGSEDLRSRCPFTHARPTQIGRKPD</sequence>
<evidence type="ECO:0000313" key="1">
    <source>
        <dbReference type="EMBL" id="AAU47993.1"/>
    </source>
</evidence>
<dbReference type="HOGENOM" id="CLU_2932387_0_0_4"/>
<reference evidence="1 2" key="1">
    <citation type="journal article" date="2004" name="Proc. Natl. Acad. Sci. U.S.A.">
        <title>Structural flexibility in the Burkholderia mallei genome.</title>
        <authorList>
            <person name="Nierman W.C."/>
            <person name="DeShazer D."/>
            <person name="Kim H.S."/>
            <person name="Tettelin H."/>
            <person name="Nelson K.E."/>
            <person name="Feldblyum T."/>
            <person name="Ulrich R.L."/>
            <person name="Ronning C.M."/>
            <person name="Brinkac L.M."/>
            <person name="Daugherty S.C."/>
            <person name="Davidsen T.D."/>
            <person name="Deboy R.T."/>
            <person name="Dimitrov G."/>
            <person name="Dodson R.J."/>
            <person name="Durkin A.S."/>
            <person name="Gwinn M.L."/>
            <person name="Haft D.H."/>
            <person name="Khouri H."/>
            <person name="Kolonay J.F."/>
            <person name="Madupu R."/>
            <person name="Mohammoud Y."/>
            <person name="Nelson W.C."/>
            <person name="Radune D."/>
            <person name="Romero C.M."/>
            <person name="Sarria S."/>
            <person name="Selengut J."/>
            <person name="Shamblin C."/>
            <person name="Sullivan S.A."/>
            <person name="White O."/>
            <person name="Yu Y."/>
            <person name="Zafar N."/>
            <person name="Zhou L."/>
            <person name="Fraser C.M."/>
        </authorList>
    </citation>
    <scope>NUCLEOTIDE SEQUENCE [LARGE SCALE GENOMIC DNA]</scope>
    <source>
        <strain evidence="1 2">ATCC 23344</strain>
    </source>
</reference>
<dbReference type="AlphaFoldDB" id="A0A0H2WFW1"/>
<dbReference type="EMBL" id="CP000010">
    <property type="protein sequence ID" value="AAU47993.1"/>
    <property type="molecule type" value="Genomic_DNA"/>
</dbReference>
<accession>A0A0H2WFW1</accession>
<gene>
    <name evidence="1" type="ordered locus">BMA2915</name>
</gene>
<proteinExistence type="predicted"/>
<protein>
    <submittedName>
        <fullName evidence="1">Uncharacterized protein</fullName>
    </submittedName>
</protein>
<organism evidence="1 2">
    <name type="scientific">Burkholderia mallei (strain ATCC 23344)</name>
    <dbReference type="NCBI Taxonomy" id="243160"/>
    <lineage>
        <taxon>Bacteria</taxon>
        <taxon>Pseudomonadati</taxon>
        <taxon>Pseudomonadota</taxon>
        <taxon>Betaproteobacteria</taxon>
        <taxon>Burkholderiales</taxon>
        <taxon>Burkholderiaceae</taxon>
        <taxon>Burkholderia</taxon>
        <taxon>pseudomallei group</taxon>
    </lineage>
</organism>
<evidence type="ECO:0000313" key="2">
    <source>
        <dbReference type="Proteomes" id="UP000006693"/>
    </source>
</evidence>
<dbReference type="KEGG" id="bma:BMA2915"/>
<dbReference type="Proteomes" id="UP000006693">
    <property type="component" value="Chromosome 1"/>
</dbReference>
<name>A0A0H2WFW1_BURMA</name>